<reference evidence="2 3" key="2">
    <citation type="journal article" date="2010" name="Nature">
        <title>Comparative genomics reveals mobile pathogenicity chromosomes in Fusarium.</title>
        <authorList>
            <person name="Ma L.J."/>
            <person name="van der Does H.C."/>
            <person name="Borkovich K.A."/>
            <person name="Coleman J.J."/>
            <person name="Daboussi M.J."/>
            <person name="Di Pietro A."/>
            <person name="Dufresne M."/>
            <person name="Freitag M."/>
            <person name="Grabherr M."/>
            <person name="Henrissat B."/>
            <person name="Houterman P.M."/>
            <person name="Kang S."/>
            <person name="Shim W.B."/>
            <person name="Woloshuk C."/>
            <person name="Xie X."/>
            <person name="Xu J.R."/>
            <person name="Antoniw J."/>
            <person name="Baker S.E."/>
            <person name="Bluhm B.H."/>
            <person name="Breakspear A."/>
            <person name="Brown D.W."/>
            <person name="Butchko R.A."/>
            <person name="Chapman S."/>
            <person name="Coulson R."/>
            <person name="Coutinho P.M."/>
            <person name="Danchin E.G."/>
            <person name="Diener A."/>
            <person name="Gale L.R."/>
            <person name="Gardiner D.M."/>
            <person name="Goff S."/>
            <person name="Hammond-Kosack K.E."/>
            <person name="Hilburn K."/>
            <person name="Hua-Van A."/>
            <person name="Jonkers W."/>
            <person name="Kazan K."/>
            <person name="Kodira C.D."/>
            <person name="Koehrsen M."/>
            <person name="Kumar L."/>
            <person name="Lee Y.H."/>
            <person name="Li L."/>
            <person name="Manners J.M."/>
            <person name="Miranda-Saavedra D."/>
            <person name="Mukherjee M."/>
            <person name="Park G."/>
            <person name="Park J."/>
            <person name="Park S.Y."/>
            <person name="Proctor R.H."/>
            <person name="Regev A."/>
            <person name="Ruiz-Roldan M.C."/>
            <person name="Sain D."/>
            <person name="Sakthikumar S."/>
            <person name="Sykes S."/>
            <person name="Schwartz D.C."/>
            <person name="Turgeon B.G."/>
            <person name="Wapinski I."/>
            <person name="Yoder O."/>
            <person name="Young S."/>
            <person name="Zeng Q."/>
            <person name="Zhou S."/>
            <person name="Galagan J."/>
            <person name="Cuomo C.A."/>
            <person name="Kistler H.C."/>
            <person name="Rep M."/>
        </authorList>
    </citation>
    <scope>GENOME REANNOTATION</scope>
    <source>
        <strain evidence="3">ATCC MYA-4620 / CBS 123657 / FGSC 9075 / NRRL 31084 / PH-1</strain>
        <strain evidence="2">PH-1 / ATCC MYA-4620 / FGSC 9075 / NRRL 31084</strain>
    </source>
</reference>
<dbReference type="AlphaFoldDB" id="I1S9V8"/>
<dbReference type="InParanoid" id="I1S9V8"/>
<reference evidence="1 3" key="4">
    <citation type="journal article" date="2015" name="BMC Genomics">
        <title>The completed genome sequence of the pathogenic ascomycete fungus Fusarium graminearum.</title>
        <authorList>
            <person name="King R."/>
            <person name="Urban M."/>
            <person name="Hammond-Kosack M.C."/>
            <person name="Hassani-Pak K."/>
            <person name="Hammond-Kosack K.E."/>
        </authorList>
    </citation>
    <scope>NUCLEOTIDE SEQUENCE [LARGE SCALE GENOMIC DNA]</scope>
    <source>
        <strain evidence="3">ATCC MYA-4620 / CBS 123657 / FGSC 9075 / NRRL 31084 / PH-1</strain>
        <strain evidence="1">PH-1</strain>
    </source>
</reference>
<dbReference type="RefSeq" id="XP_011327926.1">
    <property type="nucleotide sequence ID" value="XM_011329624.1"/>
</dbReference>
<evidence type="ECO:0000313" key="3">
    <source>
        <dbReference type="Proteomes" id="UP000070720"/>
    </source>
</evidence>
<protein>
    <submittedName>
        <fullName evidence="1">Chromosome 4, complete genome</fullName>
    </submittedName>
</protein>
<evidence type="ECO:0000313" key="1">
    <source>
        <dbReference type="EMBL" id="CEF82979.1"/>
    </source>
</evidence>
<name>I1S9V8_GIBZE</name>
<dbReference type="EMBL" id="HG970335">
    <property type="protein sequence ID" value="CEF82979.1"/>
    <property type="molecule type" value="Genomic_DNA"/>
</dbReference>
<gene>
    <name evidence="1" type="ORF">FGRAMPH1_01T26323</name>
</gene>
<organism evidence="2">
    <name type="scientific">Gibberella zeae (strain ATCC MYA-4620 / CBS 123657 / FGSC 9075 / NRRL 31084 / PH-1)</name>
    <name type="common">Wheat head blight fungus</name>
    <name type="synonym">Fusarium graminearum</name>
    <dbReference type="NCBI Taxonomy" id="229533"/>
    <lineage>
        <taxon>Eukaryota</taxon>
        <taxon>Fungi</taxon>
        <taxon>Dikarya</taxon>
        <taxon>Ascomycota</taxon>
        <taxon>Pezizomycotina</taxon>
        <taxon>Sordariomycetes</taxon>
        <taxon>Hypocreomycetidae</taxon>
        <taxon>Hypocreales</taxon>
        <taxon>Nectriaceae</taxon>
        <taxon>Fusarium</taxon>
    </lineage>
</organism>
<keyword evidence="3" id="KW-1185">Reference proteome</keyword>
<evidence type="ECO:0000313" key="2">
    <source>
        <dbReference type="EnsemblFungi" id="CEF82979"/>
    </source>
</evidence>
<reference key="3">
    <citation type="submission" date="2014-02" db="EMBL/GenBank/DDBJ databases">
        <title>A revised Fusarium graminearum genomic reference sequence using whole shotgun re-sequencing.</title>
        <authorList>
            <person name="King R."/>
            <person name="Urban M."/>
            <person name="Hassani-Pak K."/>
            <person name="Hammond-Kosack K."/>
        </authorList>
    </citation>
    <scope>NUCLEOTIDE SEQUENCE</scope>
    <source>
        <strain>PH-1</strain>
    </source>
</reference>
<reference evidence="2 3" key="1">
    <citation type="journal article" date="2007" name="Science">
        <title>The Fusarium graminearum genome reveals a link between localized polymorphism and pathogen specialization.</title>
        <authorList>
            <person name="Cuomo C.A."/>
            <person name="Gueldener U."/>
            <person name="Xu J.-R."/>
            <person name="Trail F."/>
            <person name="Turgeon B.G."/>
            <person name="Di Pietro A."/>
            <person name="Walton J.D."/>
            <person name="Ma L.-J."/>
            <person name="Baker S.E."/>
            <person name="Rep M."/>
            <person name="Adam G."/>
            <person name="Antoniw J."/>
            <person name="Baldwin T."/>
            <person name="Calvo S.E."/>
            <person name="Chang Y.-L."/>
            <person name="DeCaprio D."/>
            <person name="Gale L.R."/>
            <person name="Gnerre S."/>
            <person name="Goswami R.S."/>
            <person name="Hammond-Kosack K."/>
            <person name="Harris L.J."/>
            <person name="Hilburn K."/>
            <person name="Kennell J.C."/>
            <person name="Kroken S."/>
            <person name="Magnuson J.K."/>
            <person name="Mannhaupt G."/>
            <person name="Mauceli E.W."/>
            <person name="Mewes H.-W."/>
            <person name="Mitterbauer R."/>
            <person name="Muehlbauer G."/>
            <person name="Muensterkoetter M."/>
            <person name="Nelson D."/>
            <person name="O'Donnell K."/>
            <person name="Ouellet T."/>
            <person name="Qi W."/>
            <person name="Quesneville H."/>
            <person name="Roncero M.I.G."/>
            <person name="Seong K.-Y."/>
            <person name="Tetko I.V."/>
            <person name="Urban M."/>
            <person name="Waalwijk C."/>
            <person name="Ward T.J."/>
            <person name="Yao J."/>
            <person name="Birren B.W."/>
            <person name="Kistler H.C."/>
        </authorList>
    </citation>
    <scope>NUCLEOTIDE SEQUENCE [LARGE SCALE GENOMIC DNA]</scope>
    <source>
        <strain evidence="3">ATCC MYA-4620 / CBS 123657 / FGSC 9075 / NRRL 31084 / PH-1</strain>
        <strain evidence="2">PH-1 / ATCC MYA-4620 / FGSC 9075 / NRRL 31084</strain>
    </source>
</reference>
<proteinExistence type="predicted"/>
<dbReference type="KEGG" id="fgr:FGSG_13639"/>
<dbReference type="VEuPathDB" id="FungiDB:FGRAMPH1_01G26323"/>
<sequence length="125" mass="13818">MYMTVGNYLTALRCAVAKRAVAAGSNSGVDLGCDRGPREWNWDWAEINRVTHGRMGLRGFFDVSRRTGNGHNKSQCYGMSVFAGYESDVRLYADLKVDKGSTVGRTGSAMLAAKDNKCRVFLRLK</sequence>
<accession>I1S9V8</accession>
<dbReference type="HOGENOM" id="CLU_1992847_0_0_1"/>
<dbReference type="Proteomes" id="UP000070720">
    <property type="component" value="Chromosome 4"/>
</dbReference>
<reference evidence="2" key="5">
    <citation type="submission" date="2017-01" db="UniProtKB">
        <authorList>
            <consortium name="EnsemblFungi"/>
        </authorList>
    </citation>
    <scope>IDENTIFICATION</scope>
    <source>
        <strain evidence="2">PH-1 / ATCC MYA-4620 / FGSC 9075 / NRRL 31084</strain>
    </source>
</reference>
<dbReference type="EnsemblFungi" id="CEF82979">
    <property type="protein sequence ID" value="CEF82979"/>
    <property type="gene ID" value="FGRRES_13639"/>
</dbReference>